<keyword evidence="2" id="KW-1185">Reference proteome</keyword>
<dbReference type="Proteomes" id="UP000316905">
    <property type="component" value="Unassembled WGS sequence"/>
</dbReference>
<evidence type="ECO:0000313" key="1">
    <source>
        <dbReference type="EMBL" id="TWI52689.1"/>
    </source>
</evidence>
<organism evidence="1 2">
    <name type="scientific">Pseudomonas duriflava</name>
    <dbReference type="NCBI Taxonomy" id="459528"/>
    <lineage>
        <taxon>Bacteria</taxon>
        <taxon>Pseudomonadati</taxon>
        <taxon>Pseudomonadota</taxon>
        <taxon>Gammaproteobacteria</taxon>
        <taxon>Pseudomonadales</taxon>
        <taxon>Pseudomonadaceae</taxon>
        <taxon>Pseudomonas</taxon>
    </lineage>
</organism>
<protein>
    <submittedName>
        <fullName evidence="1">Uncharacterized protein</fullName>
    </submittedName>
</protein>
<sequence>MDLHTQCCLATYYHRIEDLDLYYFFLGKVFELSFASLPKNQKPQALASILRNISLSLLNSLKPLKTVY</sequence>
<evidence type="ECO:0000313" key="2">
    <source>
        <dbReference type="Proteomes" id="UP000316905"/>
    </source>
</evidence>
<reference evidence="1 2" key="1">
    <citation type="journal article" date="2015" name="Stand. Genomic Sci.">
        <title>Genomic Encyclopedia of Bacterial and Archaeal Type Strains, Phase III: the genomes of soil and plant-associated and newly described type strains.</title>
        <authorList>
            <person name="Whitman W.B."/>
            <person name="Woyke T."/>
            <person name="Klenk H.P."/>
            <person name="Zhou Y."/>
            <person name="Lilburn T.G."/>
            <person name="Beck B.J."/>
            <person name="De Vos P."/>
            <person name="Vandamme P."/>
            <person name="Eisen J.A."/>
            <person name="Garrity G."/>
            <person name="Hugenholtz P."/>
            <person name="Kyrpides N.C."/>
        </authorList>
    </citation>
    <scope>NUCLEOTIDE SEQUENCE [LARGE SCALE GENOMIC DNA]</scope>
    <source>
        <strain evidence="1 2">CGMCC 1.6858</strain>
    </source>
</reference>
<dbReference type="EMBL" id="VLKY01000010">
    <property type="protein sequence ID" value="TWI52689.1"/>
    <property type="molecule type" value="Genomic_DNA"/>
</dbReference>
<gene>
    <name evidence="1" type="ORF">IQ22_03065</name>
</gene>
<comment type="caution">
    <text evidence="1">The sequence shown here is derived from an EMBL/GenBank/DDBJ whole genome shotgun (WGS) entry which is preliminary data.</text>
</comment>
<dbReference type="AlphaFoldDB" id="A0A562Q7I7"/>
<name>A0A562Q7I7_9PSED</name>
<accession>A0A562Q7I7</accession>
<proteinExistence type="predicted"/>